<dbReference type="Gene3D" id="1.25.70.10">
    <property type="entry name" value="Transcription termination factor 3, mitochondrial"/>
    <property type="match status" value="1"/>
</dbReference>
<dbReference type="InterPro" id="IPR038538">
    <property type="entry name" value="MTERF_sf"/>
</dbReference>
<dbReference type="STRING" id="3775.A0A1Q3D9C2"/>
<accession>A0A1Q3D9C2</accession>
<keyword evidence="2" id="KW-0804">Transcription</keyword>
<dbReference type="EMBL" id="BDDD01005236">
    <property type="protein sequence ID" value="GAV89070.1"/>
    <property type="molecule type" value="Genomic_DNA"/>
</dbReference>
<dbReference type="OrthoDB" id="637682at2759"/>
<dbReference type="FunFam" id="1.25.70.10:FF:000001">
    <property type="entry name" value="Mitochondrial transcription termination factor-like"/>
    <property type="match status" value="1"/>
</dbReference>
<dbReference type="Proteomes" id="UP000187406">
    <property type="component" value="Unassembled WGS sequence"/>
</dbReference>
<gene>
    <name evidence="4" type="ORF">CFOL_v3_32490</name>
</gene>
<keyword evidence="2" id="KW-0805">Transcription regulation</keyword>
<dbReference type="SMART" id="SM00733">
    <property type="entry name" value="Mterf"/>
    <property type="match status" value="6"/>
</dbReference>
<organism evidence="4 5">
    <name type="scientific">Cephalotus follicularis</name>
    <name type="common">Albany pitcher plant</name>
    <dbReference type="NCBI Taxonomy" id="3775"/>
    <lineage>
        <taxon>Eukaryota</taxon>
        <taxon>Viridiplantae</taxon>
        <taxon>Streptophyta</taxon>
        <taxon>Embryophyta</taxon>
        <taxon>Tracheophyta</taxon>
        <taxon>Spermatophyta</taxon>
        <taxon>Magnoliopsida</taxon>
        <taxon>eudicotyledons</taxon>
        <taxon>Gunneridae</taxon>
        <taxon>Pentapetalae</taxon>
        <taxon>rosids</taxon>
        <taxon>fabids</taxon>
        <taxon>Oxalidales</taxon>
        <taxon>Cephalotaceae</taxon>
        <taxon>Cephalotus</taxon>
    </lineage>
</organism>
<keyword evidence="3" id="KW-0809">Transit peptide</keyword>
<sequence>MNGPLYLSFESALSASRFVDFENPENADLVIVFFKNHGFSHIQITDLIRRHPKLLSSDPEKTLLPKLQFLQSKGFSSSELTRLLSSYPVIFTRSLDKQIIPSFDFYCKIFKSEASTILVVKRYMGILTHDPEKYVAPKLEILREKGMPEQNIVSLLKFQPRVILLSQDRLKKVAEETKNLGFDPLKYSFVKAFIVLKGLSKSSWEKKVNVYKRWGCTYDEILLAFGKNPGCMSASEDRITLVMDCVVNKLSFKSSDALKYPIIFSMSFGKKITPRTSVVEALLTKGLIKEEISLHTFFGTPEQVFLQKFVNCYEESPQLLKLYEEKLFLAR</sequence>
<protein>
    <submittedName>
        <fullName evidence="4">mTERF domain-containing protein</fullName>
    </submittedName>
</protein>
<name>A0A1Q3D9C2_CEPFO</name>
<dbReference type="GO" id="GO:0003676">
    <property type="term" value="F:nucleic acid binding"/>
    <property type="evidence" value="ECO:0007669"/>
    <property type="project" value="InterPro"/>
</dbReference>
<evidence type="ECO:0000313" key="5">
    <source>
        <dbReference type="Proteomes" id="UP000187406"/>
    </source>
</evidence>
<dbReference type="PANTHER" id="PTHR13068">
    <property type="entry name" value="CGI-12 PROTEIN-RELATED"/>
    <property type="match status" value="1"/>
</dbReference>
<evidence type="ECO:0000256" key="3">
    <source>
        <dbReference type="ARBA" id="ARBA00022946"/>
    </source>
</evidence>
<dbReference type="InParanoid" id="A0A1Q3D9C2"/>
<dbReference type="InterPro" id="IPR003690">
    <property type="entry name" value="MTERF"/>
</dbReference>
<evidence type="ECO:0000313" key="4">
    <source>
        <dbReference type="EMBL" id="GAV89070.1"/>
    </source>
</evidence>
<reference evidence="5" key="1">
    <citation type="submission" date="2016-04" db="EMBL/GenBank/DDBJ databases">
        <title>Cephalotus genome sequencing.</title>
        <authorList>
            <person name="Fukushima K."/>
            <person name="Hasebe M."/>
            <person name="Fang X."/>
        </authorList>
    </citation>
    <scope>NUCLEOTIDE SEQUENCE [LARGE SCALE GENOMIC DNA]</scope>
    <source>
        <strain evidence="5">cv. St1</strain>
    </source>
</reference>
<dbReference type="GO" id="GO:0006353">
    <property type="term" value="P:DNA-templated transcription termination"/>
    <property type="evidence" value="ECO:0007669"/>
    <property type="project" value="UniProtKB-KW"/>
</dbReference>
<evidence type="ECO:0000256" key="1">
    <source>
        <dbReference type="ARBA" id="ARBA00007692"/>
    </source>
</evidence>
<comment type="similarity">
    <text evidence="1">Belongs to the mTERF family.</text>
</comment>
<keyword evidence="2" id="KW-0806">Transcription termination</keyword>
<keyword evidence="5" id="KW-1185">Reference proteome</keyword>
<dbReference type="AlphaFoldDB" id="A0A1Q3D9C2"/>
<comment type="caution">
    <text evidence="4">The sequence shown here is derived from an EMBL/GenBank/DDBJ whole genome shotgun (WGS) entry which is preliminary data.</text>
</comment>
<dbReference type="Pfam" id="PF02536">
    <property type="entry name" value="mTERF"/>
    <property type="match status" value="1"/>
</dbReference>
<evidence type="ECO:0000256" key="2">
    <source>
        <dbReference type="ARBA" id="ARBA00022472"/>
    </source>
</evidence>
<proteinExistence type="inferred from homology"/>
<dbReference type="PANTHER" id="PTHR13068:SF166">
    <property type="entry name" value="TRANSCRIPTION TERMINATION FACTOR MTERF15, MITOCHONDRIAL-LIKE"/>
    <property type="match status" value="1"/>
</dbReference>